<dbReference type="HOGENOM" id="CLU_3303629_0_0_9"/>
<evidence type="ECO:0000313" key="3">
    <source>
        <dbReference type="Proteomes" id="UP000000292"/>
    </source>
</evidence>
<sequence length="39" mass="4266">MTVSENGEIPQGTQDAIRHQARRTVTVASWIKEGQAVTV</sequence>
<dbReference type="STRING" id="1048834.TC41_1173"/>
<protein>
    <submittedName>
        <fullName evidence="2">Flavoprotein WrbA</fullName>
    </submittedName>
</protein>
<dbReference type="AlphaFoldDB" id="F8IGV1"/>
<reference evidence="3" key="2">
    <citation type="submission" date="2011-06" db="EMBL/GenBank/DDBJ databases">
        <title>The complete genome sequence of Alicyclobacillus acidocaldarius sp. Tc-4-1.</title>
        <authorList>
            <person name="Chen Y."/>
            <person name="He Y."/>
            <person name="Dong Z."/>
            <person name="Hu S."/>
        </authorList>
    </citation>
    <scope>NUCLEOTIDE SEQUENCE [LARGE SCALE GENOMIC DNA]</scope>
    <source>
        <strain evidence="3">Tc-4-1</strain>
    </source>
</reference>
<accession>F8IGV1</accession>
<name>F8IGV1_ALIAT</name>
<dbReference type="Proteomes" id="UP000000292">
    <property type="component" value="Chromosome"/>
</dbReference>
<dbReference type="EMBL" id="CP002902">
    <property type="protein sequence ID" value="AEJ43116.1"/>
    <property type="molecule type" value="Genomic_DNA"/>
</dbReference>
<gene>
    <name evidence="2" type="ordered locus">TC41_1173</name>
</gene>
<feature type="region of interest" description="Disordered" evidence="1">
    <location>
        <begin position="1"/>
        <end position="20"/>
    </location>
</feature>
<organism evidence="2 3">
    <name type="scientific">Alicyclobacillus acidocaldarius (strain Tc-4-1)</name>
    <name type="common">Bacillus acidocaldarius</name>
    <dbReference type="NCBI Taxonomy" id="1048834"/>
    <lineage>
        <taxon>Bacteria</taxon>
        <taxon>Bacillati</taxon>
        <taxon>Bacillota</taxon>
        <taxon>Bacilli</taxon>
        <taxon>Bacillales</taxon>
        <taxon>Alicyclobacillaceae</taxon>
        <taxon>Alicyclobacillus</taxon>
    </lineage>
</organism>
<dbReference type="PATRIC" id="fig|1048834.4.peg.1114"/>
<evidence type="ECO:0000313" key="2">
    <source>
        <dbReference type="EMBL" id="AEJ43116.1"/>
    </source>
</evidence>
<dbReference type="KEGG" id="aad:TC41_1173"/>
<proteinExistence type="predicted"/>
<evidence type="ECO:0000256" key="1">
    <source>
        <dbReference type="SAM" id="MobiDB-lite"/>
    </source>
</evidence>
<reference evidence="2 3" key="1">
    <citation type="journal article" date="2011" name="J. Bacteriol.">
        <title>Complete Genome Sequence of Alicyclobacillus acidocaldarius Strain Tc-4-1.</title>
        <authorList>
            <person name="Chen Y."/>
            <person name="He Y."/>
            <person name="Zhang B."/>
            <person name="Yang J."/>
            <person name="Li W."/>
            <person name="Dong Z."/>
            <person name="Hu S."/>
        </authorList>
    </citation>
    <scope>NUCLEOTIDE SEQUENCE [LARGE SCALE GENOMIC DNA]</scope>
    <source>
        <strain evidence="2 3">Tc-4-1</strain>
    </source>
</reference>